<dbReference type="Proteomes" id="UP000256514">
    <property type="component" value="Unassembled WGS sequence"/>
</dbReference>
<accession>A0A3D8IML4</accession>
<dbReference type="AlphaFoldDB" id="A0A3D8IML4"/>
<sequence length="110" mass="12915">MFSLREEEVKDVLWAGFDYCEIRNLLDEVSSKLIEPIGFVRNKKVGYKASIYLVKIPNLTGVFISDGYTVYRGRACQEQKDNFVQALKQAKKHKNFEILKEYLKKIIYRS</sequence>
<organism evidence="1 2">
    <name type="scientific">Helicobacter equorum</name>
    <dbReference type="NCBI Taxonomy" id="361872"/>
    <lineage>
        <taxon>Bacteria</taxon>
        <taxon>Pseudomonadati</taxon>
        <taxon>Campylobacterota</taxon>
        <taxon>Epsilonproteobacteria</taxon>
        <taxon>Campylobacterales</taxon>
        <taxon>Helicobacteraceae</taxon>
        <taxon>Helicobacter</taxon>
    </lineage>
</organism>
<proteinExistence type="predicted"/>
<name>A0A3D8IML4_9HELI</name>
<dbReference type="RefSeq" id="WP_115571443.1">
    <property type="nucleotide sequence ID" value="NZ_NXLT01000006.1"/>
</dbReference>
<keyword evidence="2" id="KW-1185">Reference proteome</keyword>
<gene>
    <name evidence="1" type="ORF">CQA54_07250</name>
</gene>
<protein>
    <submittedName>
        <fullName evidence="1">Uncharacterized protein</fullName>
    </submittedName>
</protein>
<reference evidence="1 2" key="1">
    <citation type="submission" date="2018-04" db="EMBL/GenBank/DDBJ databases">
        <title>Novel Campyloabacter and Helicobacter Species and Strains.</title>
        <authorList>
            <person name="Mannion A.J."/>
            <person name="Shen Z."/>
            <person name="Fox J.G."/>
        </authorList>
    </citation>
    <scope>NUCLEOTIDE SEQUENCE [LARGE SCALE GENOMIC DNA]</scope>
    <source>
        <strain evidence="1 2">MIT 12-6600</strain>
    </source>
</reference>
<evidence type="ECO:0000313" key="2">
    <source>
        <dbReference type="Proteomes" id="UP000256514"/>
    </source>
</evidence>
<dbReference type="EMBL" id="NXLT01000006">
    <property type="protein sequence ID" value="RDU66489.1"/>
    <property type="molecule type" value="Genomic_DNA"/>
</dbReference>
<evidence type="ECO:0000313" key="1">
    <source>
        <dbReference type="EMBL" id="RDU66489.1"/>
    </source>
</evidence>
<comment type="caution">
    <text evidence="1">The sequence shown here is derived from an EMBL/GenBank/DDBJ whole genome shotgun (WGS) entry which is preliminary data.</text>
</comment>